<dbReference type="Gene3D" id="1.20.1720.10">
    <property type="entry name" value="Multidrug resistance protein D"/>
    <property type="match status" value="1"/>
</dbReference>
<dbReference type="PANTHER" id="PTHR23502">
    <property type="entry name" value="MAJOR FACILITATOR SUPERFAMILY"/>
    <property type="match status" value="1"/>
</dbReference>
<dbReference type="Proteomes" id="UP001213000">
    <property type="component" value="Unassembled WGS sequence"/>
</dbReference>
<keyword evidence="2 5" id="KW-0812">Transmembrane</keyword>
<organism evidence="6 7">
    <name type="scientific">Leucocoprinus birnbaumii</name>
    <dbReference type="NCBI Taxonomy" id="56174"/>
    <lineage>
        <taxon>Eukaryota</taxon>
        <taxon>Fungi</taxon>
        <taxon>Dikarya</taxon>
        <taxon>Basidiomycota</taxon>
        <taxon>Agaricomycotina</taxon>
        <taxon>Agaricomycetes</taxon>
        <taxon>Agaricomycetidae</taxon>
        <taxon>Agaricales</taxon>
        <taxon>Agaricineae</taxon>
        <taxon>Agaricaceae</taxon>
        <taxon>Leucocoprinus</taxon>
    </lineage>
</organism>
<gene>
    <name evidence="6" type="ORF">NP233_g11287</name>
</gene>
<comment type="subcellular location">
    <subcellularLocation>
        <location evidence="1">Membrane</location>
        <topology evidence="1">Multi-pass membrane protein</topology>
    </subcellularLocation>
</comment>
<feature type="transmembrane region" description="Helical" evidence="5">
    <location>
        <begin position="121"/>
        <end position="141"/>
    </location>
</feature>
<feature type="transmembrane region" description="Helical" evidence="5">
    <location>
        <begin position="30"/>
        <end position="50"/>
    </location>
</feature>
<reference evidence="6" key="1">
    <citation type="submission" date="2022-07" db="EMBL/GenBank/DDBJ databases">
        <title>Genome Sequence of Leucocoprinus birnbaumii.</title>
        <authorList>
            <person name="Buettner E."/>
        </authorList>
    </citation>
    <scope>NUCLEOTIDE SEQUENCE</scope>
    <source>
        <strain evidence="6">VT141</strain>
    </source>
</reference>
<evidence type="ECO:0000256" key="1">
    <source>
        <dbReference type="ARBA" id="ARBA00004141"/>
    </source>
</evidence>
<feature type="transmembrane region" description="Helical" evidence="5">
    <location>
        <begin position="375"/>
        <end position="396"/>
    </location>
</feature>
<keyword evidence="3 5" id="KW-1133">Transmembrane helix</keyword>
<evidence type="ECO:0000313" key="7">
    <source>
        <dbReference type="Proteomes" id="UP001213000"/>
    </source>
</evidence>
<feature type="transmembrane region" description="Helical" evidence="5">
    <location>
        <begin position="310"/>
        <end position="336"/>
    </location>
</feature>
<dbReference type="GO" id="GO:0005886">
    <property type="term" value="C:plasma membrane"/>
    <property type="evidence" value="ECO:0007669"/>
    <property type="project" value="TreeGrafter"/>
</dbReference>
<dbReference type="InterPro" id="IPR011701">
    <property type="entry name" value="MFS"/>
</dbReference>
<feature type="transmembrane region" description="Helical" evidence="5">
    <location>
        <begin position="90"/>
        <end position="109"/>
    </location>
</feature>
<protein>
    <recommendedName>
        <fullName evidence="8">Major facilitator superfamily (MFS) profile domain-containing protein</fullName>
    </recommendedName>
</protein>
<evidence type="ECO:0000256" key="3">
    <source>
        <dbReference type="ARBA" id="ARBA00022989"/>
    </source>
</evidence>
<evidence type="ECO:0000256" key="4">
    <source>
        <dbReference type="ARBA" id="ARBA00023136"/>
    </source>
</evidence>
<keyword evidence="4 5" id="KW-0472">Membrane</keyword>
<dbReference type="PANTHER" id="PTHR23502:SF64">
    <property type="entry name" value="TRANSPORTER, PUTATIVE (AFU_ORTHOLOGUE AFUA_3G11760)-RELATED"/>
    <property type="match status" value="1"/>
</dbReference>
<evidence type="ECO:0000256" key="5">
    <source>
        <dbReference type="SAM" id="Phobius"/>
    </source>
</evidence>
<evidence type="ECO:0008006" key="8">
    <source>
        <dbReference type="Google" id="ProtNLM"/>
    </source>
</evidence>
<dbReference type="GO" id="GO:0022857">
    <property type="term" value="F:transmembrane transporter activity"/>
    <property type="evidence" value="ECO:0007669"/>
    <property type="project" value="InterPro"/>
</dbReference>
<dbReference type="Pfam" id="PF07690">
    <property type="entry name" value="MFS_1"/>
    <property type="match status" value="1"/>
</dbReference>
<accession>A0AAD5YR39</accession>
<feature type="transmembrane region" description="Helical" evidence="5">
    <location>
        <begin position="279"/>
        <end position="304"/>
    </location>
</feature>
<evidence type="ECO:0000313" key="6">
    <source>
        <dbReference type="EMBL" id="KAJ3559336.1"/>
    </source>
</evidence>
<proteinExistence type="predicted"/>
<evidence type="ECO:0000256" key="2">
    <source>
        <dbReference type="ARBA" id="ARBA00022692"/>
    </source>
</evidence>
<dbReference type="InterPro" id="IPR036259">
    <property type="entry name" value="MFS_trans_sf"/>
</dbReference>
<dbReference type="SUPFAM" id="SSF103473">
    <property type="entry name" value="MFS general substrate transporter"/>
    <property type="match status" value="1"/>
</dbReference>
<name>A0AAD5YR39_9AGAR</name>
<dbReference type="EMBL" id="JANIEX010001317">
    <property type="protein sequence ID" value="KAJ3559336.1"/>
    <property type="molecule type" value="Genomic_DNA"/>
</dbReference>
<feature type="transmembrane region" description="Helical" evidence="5">
    <location>
        <begin position="62"/>
        <end position="83"/>
    </location>
</feature>
<sequence length="413" mass="44856">MPDLDESPQATTQTEDNLIYERFSTARKRFLVLVVSSCGLLAPGSMGVGFAKNAPQLMGARFFQSAGAAPAMALGAGVIADIYKTEQRGTALGIFFGATLLGPALVPFVGGLTTQYFSWRVLQVALGVFAALGLNCILFALPETSHLGTIKIDTHEHRSKPRWRSALINPLSPLWLLRSPPLFILTMVGLVSLLTDYSIKPVLFQPSDWPFSDRVFSSTTSSLEVREPDTTSKMRPSLGSVISPQESEISWAPVVGRLSDMILTRYRAKRGFLHPEDRLTACLVEALVLVPLSVFLSGILTRYVSGTKGLVLNLICPFINGVGVDLVLSPSAAYIVDILRSRSAEAMAANNVLRAFILAFTVAGILPLIDSCGIVIADLTSALLGWVGFALLLVTIRYGERMRKWLDVGYSRY</sequence>
<keyword evidence="7" id="KW-1185">Reference proteome</keyword>
<dbReference type="AlphaFoldDB" id="A0AAD5YR39"/>
<comment type="caution">
    <text evidence="6">The sequence shown here is derived from an EMBL/GenBank/DDBJ whole genome shotgun (WGS) entry which is preliminary data.</text>
</comment>
<feature type="transmembrane region" description="Helical" evidence="5">
    <location>
        <begin position="348"/>
        <end position="369"/>
    </location>
</feature>